<dbReference type="EC" id="3.4.-.-" evidence="8"/>
<dbReference type="PANTHER" id="PTHR13604:SF0">
    <property type="entry name" value="ABASIC SITE PROCESSING PROTEIN HMCES"/>
    <property type="match status" value="1"/>
</dbReference>
<dbReference type="Gene3D" id="3.90.1680.10">
    <property type="entry name" value="SOS response associated peptidase-like"/>
    <property type="match status" value="1"/>
</dbReference>
<evidence type="ECO:0000256" key="3">
    <source>
        <dbReference type="ARBA" id="ARBA00022763"/>
    </source>
</evidence>
<keyword evidence="10" id="KW-1185">Reference proteome</keyword>
<comment type="caution">
    <text evidence="9">The sequence shown here is derived from an EMBL/GenBank/DDBJ whole genome shotgun (WGS) entry which is preliminary data.</text>
</comment>
<dbReference type="InterPro" id="IPR036590">
    <property type="entry name" value="SRAP-like"/>
</dbReference>
<dbReference type="EMBL" id="JANSUY010000001">
    <property type="protein sequence ID" value="MCR9013754.1"/>
    <property type="molecule type" value="Genomic_DNA"/>
</dbReference>
<keyword evidence="7" id="KW-0456">Lyase</keyword>
<proteinExistence type="inferred from homology"/>
<dbReference type="GO" id="GO:0106300">
    <property type="term" value="P:protein-DNA covalent cross-linking repair"/>
    <property type="evidence" value="ECO:0007669"/>
    <property type="project" value="InterPro"/>
</dbReference>
<evidence type="ECO:0000313" key="10">
    <source>
        <dbReference type="Proteomes" id="UP001142175"/>
    </source>
</evidence>
<dbReference type="Proteomes" id="UP001142175">
    <property type="component" value="Unassembled WGS sequence"/>
</dbReference>
<evidence type="ECO:0000256" key="8">
    <source>
        <dbReference type="RuleBase" id="RU364100"/>
    </source>
</evidence>
<keyword evidence="3" id="KW-0227">DNA damage</keyword>
<dbReference type="PANTHER" id="PTHR13604">
    <property type="entry name" value="DC12-RELATED"/>
    <property type="match status" value="1"/>
</dbReference>
<sequence>MCGRYSLSKSKIELEERFQAEILVDFKPRYNIAPTQLVPVITSESPKGFSFFYWGITPDFAKNKPVSQKFINAKAETVHEKISFKSSFEKRRCLVPADGFYEWKKLGKKTKVPYRFTMANNEAFAFAGIWEEYENEKGEINHTFLILTTEPNRLVSEVHDRMPVILKKEDEKKWLDKYSSESNLLQMLTTYSADDMLSYTVSPLVNQVSNDSPGIIRKTSPMDQFGNYTLFG</sequence>
<evidence type="ECO:0000256" key="7">
    <source>
        <dbReference type="ARBA" id="ARBA00023239"/>
    </source>
</evidence>
<dbReference type="InterPro" id="IPR003738">
    <property type="entry name" value="SRAP"/>
</dbReference>
<dbReference type="GO" id="GO:0016829">
    <property type="term" value="F:lyase activity"/>
    <property type="evidence" value="ECO:0007669"/>
    <property type="project" value="UniProtKB-KW"/>
</dbReference>
<dbReference type="SUPFAM" id="SSF143081">
    <property type="entry name" value="BB1717-like"/>
    <property type="match status" value="1"/>
</dbReference>
<dbReference type="AlphaFoldDB" id="A0A9X2P630"/>
<keyword evidence="6" id="KW-0238">DNA-binding</keyword>
<reference evidence="9" key="1">
    <citation type="submission" date="2022-08" db="EMBL/GenBank/DDBJ databases">
        <authorList>
            <person name="Zhang D."/>
        </authorList>
    </citation>
    <scope>NUCLEOTIDE SEQUENCE</scope>
    <source>
        <strain evidence="9">XJ19-11</strain>
    </source>
</reference>
<dbReference type="GO" id="GO:0003697">
    <property type="term" value="F:single-stranded DNA binding"/>
    <property type="evidence" value="ECO:0007669"/>
    <property type="project" value="InterPro"/>
</dbReference>
<keyword evidence="5" id="KW-0190">Covalent protein-DNA linkage</keyword>
<evidence type="ECO:0000313" key="9">
    <source>
        <dbReference type="EMBL" id="MCR9013754.1"/>
    </source>
</evidence>
<dbReference type="RefSeq" id="WP_258421648.1">
    <property type="nucleotide sequence ID" value="NZ_JANSUY010000001.1"/>
</dbReference>
<keyword evidence="4 8" id="KW-0378">Hydrolase</keyword>
<name>A0A9X2P630_9BACT</name>
<gene>
    <name evidence="9" type="ORF">NU887_01840</name>
</gene>
<organism evidence="9 10">
    <name type="scientific">Aquiflexum gelatinilyticum</name>
    <dbReference type="NCBI Taxonomy" id="2961943"/>
    <lineage>
        <taxon>Bacteria</taxon>
        <taxon>Pseudomonadati</taxon>
        <taxon>Bacteroidota</taxon>
        <taxon>Cytophagia</taxon>
        <taxon>Cytophagales</taxon>
        <taxon>Cyclobacteriaceae</taxon>
        <taxon>Aquiflexum</taxon>
    </lineage>
</organism>
<accession>A0A9X2P630</accession>
<evidence type="ECO:0000256" key="2">
    <source>
        <dbReference type="ARBA" id="ARBA00022670"/>
    </source>
</evidence>
<evidence type="ECO:0000256" key="4">
    <source>
        <dbReference type="ARBA" id="ARBA00022801"/>
    </source>
</evidence>
<dbReference type="GO" id="GO:0006508">
    <property type="term" value="P:proteolysis"/>
    <property type="evidence" value="ECO:0007669"/>
    <property type="project" value="UniProtKB-KW"/>
</dbReference>
<keyword evidence="2 8" id="KW-0645">Protease</keyword>
<evidence type="ECO:0000256" key="1">
    <source>
        <dbReference type="ARBA" id="ARBA00008136"/>
    </source>
</evidence>
<comment type="similarity">
    <text evidence="1 8">Belongs to the SOS response-associated peptidase family.</text>
</comment>
<evidence type="ECO:0000256" key="5">
    <source>
        <dbReference type="ARBA" id="ARBA00023124"/>
    </source>
</evidence>
<dbReference type="Pfam" id="PF02586">
    <property type="entry name" value="SRAP"/>
    <property type="match status" value="1"/>
</dbReference>
<dbReference type="GO" id="GO:0008233">
    <property type="term" value="F:peptidase activity"/>
    <property type="evidence" value="ECO:0007669"/>
    <property type="project" value="UniProtKB-KW"/>
</dbReference>
<protein>
    <recommendedName>
        <fullName evidence="8">Abasic site processing protein</fullName>
        <ecNumber evidence="8">3.4.-.-</ecNumber>
    </recommendedName>
</protein>
<evidence type="ECO:0000256" key="6">
    <source>
        <dbReference type="ARBA" id="ARBA00023125"/>
    </source>
</evidence>